<dbReference type="EMBL" id="CCXY01000253">
    <property type="protein sequence ID" value="CEG13111.1"/>
    <property type="molecule type" value="Genomic_DNA"/>
</dbReference>
<evidence type="ECO:0000313" key="1">
    <source>
        <dbReference type="EMBL" id="CEG11858.1"/>
    </source>
</evidence>
<sequence>MWLISLSIAVALKAPYNLLRCSHNIKYIQLITQEYDLLYR</sequence>
<reference evidence="1" key="1">
    <citation type="submission" date="2014-09" db="EMBL/GenBank/DDBJ databases">
        <authorList>
            <person name="Probst J Alexander"/>
        </authorList>
    </citation>
    <scope>NUCLEOTIDE SEQUENCE</scope>
</reference>
<name>A0A098E786_9ZZZZ</name>
<evidence type="ECO:0000313" key="2">
    <source>
        <dbReference type="EMBL" id="CEG13111.1"/>
    </source>
</evidence>
<dbReference type="AlphaFoldDB" id="A0A098E786"/>
<gene>
    <name evidence="1" type="ORF">MSIBF_A1750001</name>
    <name evidence="2" type="ORF">MSIBF_A3260002</name>
</gene>
<accession>A0A098E786</accession>
<organism evidence="1">
    <name type="scientific">groundwater metagenome</name>
    <dbReference type="NCBI Taxonomy" id="717931"/>
    <lineage>
        <taxon>unclassified sequences</taxon>
        <taxon>metagenomes</taxon>
        <taxon>ecological metagenomes</taxon>
    </lineage>
</organism>
<proteinExistence type="predicted"/>
<dbReference type="EMBL" id="CCXY01000085">
    <property type="protein sequence ID" value="CEG11858.1"/>
    <property type="molecule type" value="Genomic_DNA"/>
</dbReference>
<protein>
    <submittedName>
        <fullName evidence="1">Uncharacterized protein</fullName>
    </submittedName>
</protein>